<feature type="transmembrane region" description="Helical" evidence="7">
    <location>
        <begin position="541"/>
        <end position="563"/>
    </location>
</feature>
<evidence type="ECO:0000256" key="6">
    <source>
        <dbReference type="ARBA" id="ARBA00023136"/>
    </source>
</evidence>
<evidence type="ECO:0000259" key="8">
    <source>
        <dbReference type="PROSITE" id="PS50893"/>
    </source>
</evidence>
<dbReference type="InterPro" id="IPR027417">
    <property type="entry name" value="P-loop_NTPase"/>
</dbReference>
<gene>
    <name evidence="10" type="ORF">RI129_012720</name>
</gene>
<evidence type="ECO:0000256" key="4">
    <source>
        <dbReference type="ARBA" id="ARBA00022840"/>
    </source>
</evidence>
<evidence type="ECO:0000313" key="11">
    <source>
        <dbReference type="Proteomes" id="UP001329430"/>
    </source>
</evidence>
<keyword evidence="4" id="KW-0067">ATP-binding</keyword>
<dbReference type="GO" id="GO:0016887">
    <property type="term" value="F:ATP hydrolysis activity"/>
    <property type="evidence" value="ECO:0007669"/>
    <property type="project" value="InterPro"/>
</dbReference>
<dbReference type="PROSITE" id="PS51012">
    <property type="entry name" value="ABC_TM2"/>
    <property type="match status" value="1"/>
</dbReference>
<evidence type="ECO:0000256" key="3">
    <source>
        <dbReference type="ARBA" id="ARBA00022741"/>
    </source>
</evidence>
<dbReference type="GO" id="GO:0016020">
    <property type="term" value="C:membrane"/>
    <property type="evidence" value="ECO:0007669"/>
    <property type="project" value="UniProtKB-SubCell"/>
</dbReference>
<dbReference type="InterPro" id="IPR013525">
    <property type="entry name" value="ABC2_TM"/>
</dbReference>
<dbReference type="InterPro" id="IPR003593">
    <property type="entry name" value="AAA+_ATPase"/>
</dbReference>
<feature type="domain" description="ABC transmembrane type-2" evidence="9">
    <location>
        <begin position="383"/>
        <end position="626"/>
    </location>
</feature>
<name>A0AAN7UU31_9COLE</name>
<dbReference type="GO" id="GO:0140359">
    <property type="term" value="F:ABC-type transporter activity"/>
    <property type="evidence" value="ECO:0007669"/>
    <property type="project" value="InterPro"/>
</dbReference>
<feature type="transmembrane region" description="Helical" evidence="7">
    <location>
        <begin position="432"/>
        <end position="456"/>
    </location>
</feature>
<proteinExistence type="predicted"/>
<evidence type="ECO:0000256" key="5">
    <source>
        <dbReference type="ARBA" id="ARBA00022989"/>
    </source>
</evidence>
<dbReference type="Proteomes" id="UP001329430">
    <property type="component" value="Chromosome 10"/>
</dbReference>
<dbReference type="SUPFAM" id="SSF52540">
    <property type="entry name" value="P-loop containing nucleoside triphosphate hydrolases"/>
    <property type="match status" value="1"/>
</dbReference>
<keyword evidence="11" id="KW-1185">Reference proteome</keyword>
<comment type="caution">
    <text evidence="10">The sequence shown here is derived from an EMBL/GenBank/DDBJ whole genome shotgun (WGS) entry which is preliminary data.</text>
</comment>
<feature type="transmembrane region" description="Helical" evidence="7">
    <location>
        <begin position="477"/>
        <end position="505"/>
    </location>
</feature>
<dbReference type="PROSITE" id="PS51257">
    <property type="entry name" value="PROKAR_LIPOPROTEIN"/>
    <property type="match status" value="1"/>
</dbReference>
<dbReference type="InterPro" id="IPR003439">
    <property type="entry name" value="ABC_transporter-like_ATP-bd"/>
</dbReference>
<dbReference type="EMBL" id="JAVRBK010000010">
    <property type="protein sequence ID" value="KAK5638425.1"/>
    <property type="molecule type" value="Genomic_DNA"/>
</dbReference>
<dbReference type="PROSITE" id="PS50893">
    <property type="entry name" value="ABC_TRANSPORTER_2"/>
    <property type="match status" value="1"/>
</dbReference>
<reference evidence="10 11" key="1">
    <citation type="journal article" date="2024" name="Insects">
        <title>An Improved Chromosome-Level Genome Assembly of the Firefly Pyrocoelia pectoralis.</title>
        <authorList>
            <person name="Fu X."/>
            <person name="Meyer-Rochow V.B."/>
            <person name="Ballantyne L."/>
            <person name="Zhu X."/>
        </authorList>
    </citation>
    <scope>NUCLEOTIDE SEQUENCE [LARGE SCALE GENOMIC DNA]</scope>
    <source>
        <strain evidence="10">XCY_ONT2</strain>
    </source>
</reference>
<protein>
    <recommendedName>
        <fullName evidence="12">ABC transporter domain-containing protein</fullName>
    </recommendedName>
</protein>
<evidence type="ECO:0000256" key="2">
    <source>
        <dbReference type="ARBA" id="ARBA00022692"/>
    </source>
</evidence>
<dbReference type="InterPro" id="IPR017871">
    <property type="entry name" value="ABC_transporter-like_CS"/>
</dbReference>
<accession>A0AAN7UU31</accession>
<comment type="subcellular location">
    <subcellularLocation>
        <location evidence="1">Membrane</location>
        <topology evidence="1">Multi-pass membrane protein</topology>
    </subcellularLocation>
</comment>
<keyword evidence="6 7" id="KW-0472">Membrane</keyword>
<dbReference type="InterPro" id="IPR047817">
    <property type="entry name" value="ABC2_TM_bact-type"/>
</dbReference>
<feature type="transmembrane region" description="Helical" evidence="7">
    <location>
        <begin position="601"/>
        <end position="623"/>
    </location>
</feature>
<keyword evidence="3" id="KW-0547">Nucleotide-binding</keyword>
<dbReference type="Pfam" id="PF12698">
    <property type="entry name" value="ABC2_membrane_3"/>
    <property type="match status" value="1"/>
</dbReference>
<evidence type="ECO:0000259" key="9">
    <source>
        <dbReference type="PROSITE" id="PS51012"/>
    </source>
</evidence>
<dbReference type="Pfam" id="PF00005">
    <property type="entry name" value="ABC_tran"/>
    <property type="match status" value="1"/>
</dbReference>
<dbReference type="PANTHER" id="PTHR43038:SF3">
    <property type="entry name" value="ABC TRANSPORTER G FAMILY MEMBER 20 ISOFORM X1"/>
    <property type="match status" value="1"/>
</dbReference>
<keyword evidence="2 7" id="KW-0812">Transmembrane</keyword>
<dbReference type="PANTHER" id="PTHR43038">
    <property type="entry name" value="ATP-BINDING CASSETTE, SUB-FAMILY H, MEMBER 1"/>
    <property type="match status" value="1"/>
</dbReference>
<feature type="transmembrane region" description="Helical" evidence="7">
    <location>
        <begin position="511"/>
        <end position="534"/>
    </location>
</feature>
<dbReference type="SMART" id="SM00382">
    <property type="entry name" value="AAA"/>
    <property type="match status" value="1"/>
</dbReference>
<dbReference type="PROSITE" id="PS00211">
    <property type="entry name" value="ABC_TRANSPORTER_1"/>
    <property type="match status" value="1"/>
</dbReference>
<dbReference type="Gene3D" id="3.40.50.300">
    <property type="entry name" value="P-loop containing nucleotide triphosphate hydrolases"/>
    <property type="match status" value="1"/>
</dbReference>
<evidence type="ECO:0000313" key="10">
    <source>
        <dbReference type="EMBL" id="KAK5638425.1"/>
    </source>
</evidence>
<evidence type="ECO:0000256" key="7">
    <source>
        <dbReference type="SAM" id="Phobius"/>
    </source>
</evidence>
<dbReference type="CDD" id="cd03230">
    <property type="entry name" value="ABC_DR_subfamily_A"/>
    <property type="match status" value="1"/>
</dbReference>
<organism evidence="10 11">
    <name type="scientific">Pyrocoelia pectoralis</name>
    <dbReference type="NCBI Taxonomy" id="417401"/>
    <lineage>
        <taxon>Eukaryota</taxon>
        <taxon>Metazoa</taxon>
        <taxon>Ecdysozoa</taxon>
        <taxon>Arthropoda</taxon>
        <taxon>Hexapoda</taxon>
        <taxon>Insecta</taxon>
        <taxon>Pterygota</taxon>
        <taxon>Neoptera</taxon>
        <taxon>Endopterygota</taxon>
        <taxon>Coleoptera</taxon>
        <taxon>Polyphaga</taxon>
        <taxon>Elateriformia</taxon>
        <taxon>Elateroidea</taxon>
        <taxon>Lampyridae</taxon>
        <taxon>Lampyrinae</taxon>
        <taxon>Pyrocoelia</taxon>
    </lineage>
</organism>
<keyword evidence="5 7" id="KW-1133">Transmembrane helix</keyword>
<evidence type="ECO:0000256" key="1">
    <source>
        <dbReference type="ARBA" id="ARBA00004141"/>
    </source>
</evidence>
<sequence>MTVPRGGIYGLLGASGCGKTTLLECLIGRKRLNHGEAYVLGQKLPDTHNETRIGYMPQKIGLYGDLTVEETMLFFGRIIEMEEDKIRQRTTYLIDLLDLPHHNLQLKEMSGGQQRRVSLALALLNEPELLILDEPTVGVDTVLRQLIWDHFVNLVKNGDVTIIITTHYIEEARQANLVGIMRGGCLIAEESPKELLRSYQTSSLETVFLKLSEPWKAKLANKIEKLTKGWTLRGGHMRALIWKNYLWFRKNWQTFVRAIILPVMLLSIYCAAIGHKPVNFTVSIVNLEVKNCSDQEIYCDSKQLSCAFLEYLAQKQLLMTFYSNEDDAIESVQKGQSYASITIKSNYSNALRERAYEWNRPSLSDIEESTIEVFRDVSNRYMSVYMQAMLYETFQNFLHVYVESCGINKDAIKIPLRWKSLYEWMNTSFTDFTIPGALPLIVFTISILLTALAMYIERNEAGLERILVVGINKIELILSHIIVESVALIPQIVFCMVFAFIVFGMTIKGSVLVTAILLYLAGFLGICYGMFLSCAFKSQTAIAMITTGTYFFMVFTCGIVWPIEGMHPLMKPVAAFFPLTKPTETLRNVLHRNWDFFRPEVYIGFLSVTSWSLLFLLLSFILIRTQRE</sequence>
<dbReference type="AlphaFoldDB" id="A0AAN7UU31"/>
<dbReference type="GO" id="GO:0005524">
    <property type="term" value="F:ATP binding"/>
    <property type="evidence" value="ECO:0007669"/>
    <property type="project" value="UniProtKB-KW"/>
</dbReference>
<feature type="domain" description="ABC transporter" evidence="8">
    <location>
        <begin position="1"/>
        <end position="208"/>
    </location>
</feature>
<evidence type="ECO:0008006" key="12">
    <source>
        <dbReference type="Google" id="ProtNLM"/>
    </source>
</evidence>